<dbReference type="SUPFAM" id="SSF48439">
    <property type="entry name" value="Protein prenylyltransferase"/>
    <property type="match status" value="1"/>
</dbReference>
<dbReference type="GO" id="GO:0005968">
    <property type="term" value="C:Rab-protein geranylgeranyltransferase complex"/>
    <property type="evidence" value="ECO:0007669"/>
    <property type="project" value="TreeGrafter"/>
</dbReference>
<dbReference type="InterPro" id="IPR002088">
    <property type="entry name" value="Prenyl_trans_a"/>
</dbReference>
<keyword evidence="4" id="KW-0677">Repeat</keyword>
<sequence length="411" mass="47902">MSSHGVPRTERDRSPDQLKKDCENIEKYRALDSQLRAQTSKSQFDLATLELTTKLLRINPEYYTVWNTRRRCLMSGLLMKQSRKSPQPGASEYPKNSKEPICSSRSLRPTDSSGAEPKQHRPTASQHTTAPGRNKERGTEEGTNQSSKIIGDELIFTLPLLIALPKCYWIWNYRMWTLEQATLLLPVESVKSIWQGELGLVSKMLSRDQRNYHAWAYRRYVVSHLESSELDGQSMVESEFAYTTKMVNLNLSNFSAWHNRAQLIPRLLVERNANDSLRRAFLDEEFSMIDRGLNVGPEDQSLWYYHQYLIFNVAEQPANLAIVPEMVVDDRVKLISRQVDFIKDLLEDYHDVKWIFEMLLEYTLLTYKLRNEPLGVEQSKELVGWVASIKRLDPQRFNRWQELAKKLKIPD</sequence>
<protein>
    <recommendedName>
        <fullName evidence="6">Geranylgeranyl transferase type-2 subunit alpha</fullName>
        <ecNumber evidence="6">2.5.1.60</ecNumber>
    </recommendedName>
    <alternativeName>
        <fullName evidence="6">Geranylgeranyl transferase type II subunit alpha</fullName>
    </alternativeName>
</protein>
<evidence type="ECO:0000256" key="3">
    <source>
        <dbReference type="ARBA" id="ARBA00022679"/>
    </source>
</evidence>
<evidence type="ECO:0000256" key="7">
    <source>
        <dbReference type="SAM" id="MobiDB-lite"/>
    </source>
</evidence>
<proteinExistence type="inferred from homology"/>
<dbReference type="EC" id="2.5.1.60" evidence="6"/>
<gene>
    <name evidence="8" type="ORF">BB8028_0001g11770</name>
</gene>
<evidence type="ECO:0000313" key="8">
    <source>
        <dbReference type="EMBL" id="PQK09106.1"/>
    </source>
</evidence>
<dbReference type="Gene3D" id="1.25.40.120">
    <property type="entry name" value="Protein prenylyltransferase"/>
    <property type="match status" value="2"/>
</dbReference>
<dbReference type="PANTHER" id="PTHR11129">
    <property type="entry name" value="PROTEIN FARNESYLTRANSFERASE ALPHA SUBUNIT/RAB GERANYLGERANYL TRANSFERASE ALPHA SUBUNIT"/>
    <property type="match status" value="1"/>
</dbReference>
<dbReference type="GO" id="GO:0097354">
    <property type="term" value="P:prenylation"/>
    <property type="evidence" value="ECO:0007669"/>
    <property type="project" value="UniProtKB-UniRule"/>
</dbReference>
<comment type="function">
    <text evidence="6">Catalyzes the transfer of a geranyl-geranyl moiety from geranyl-geranyl pyrophosphate to cysteines occuring in specific C-terminal amino acid sequences.</text>
</comment>
<organism evidence="8 9">
    <name type="scientific">Beauveria bassiana</name>
    <name type="common">White muscardine disease fungus</name>
    <name type="synonym">Tritirachium shiotae</name>
    <dbReference type="NCBI Taxonomy" id="176275"/>
    <lineage>
        <taxon>Eukaryota</taxon>
        <taxon>Fungi</taxon>
        <taxon>Dikarya</taxon>
        <taxon>Ascomycota</taxon>
        <taxon>Pezizomycotina</taxon>
        <taxon>Sordariomycetes</taxon>
        <taxon>Hypocreomycetidae</taxon>
        <taxon>Hypocreales</taxon>
        <taxon>Cordycipitaceae</taxon>
        <taxon>Beauveria</taxon>
    </lineage>
</organism>
<feature type="region of interest" description="Disordered" evidence="7">
    <location>
        <begin position="78"/>
        <end position="145"/>
    </location>
</feature>
<keyword evidence="2 6" id="KW-0637">Prenyltransferase</keyword>
<accession>A0A2S7XYX9</accession>
<dbReference type="Proteomes" id="UP000237441">
    <property type="component" value="Unassembled WGS sequence"/>
</dbReference>
<comment type="catalytic activity">
    <reaction evidence="5 6">
        <text>geranylgeranyl diphosphate + L-cysteinyl-[protein] = S-geranylgeranyl-L-cysteinyl-[protein] + diphosphate</text>
        <dbReference type="Rhea" id="RHEA:21240"/>
        <dbReference type="Rhea" id="RHEA-COMP:10131"/>
        <dbReference type="Rhea" id="RHEA-COMP:11537"/>
        <dbReference type="ChEBI" id="CHEBI:29950"/>
        <dbReference type="ChEBI" id="CHEBI:33019"/>
        <dbReference type="ChEBI" id="CHEBI:57533"/>
        <dbReference type="ChEBI" id="CHEBI:86021"/>
        <dbReference type="EC" id="2.5.1.60"/>
    </reaction>
</comment>
<dbReference type="AlphaFoldDB" id="A0A2S7XYX9"/>
<comment type="caution">
    <text evidence="8">The sequence shown here is derived from an EMBL/GenBank/DDBJ whole genome shotgun (WGS) entry which is preliminary data.</text>
</comment>
<evidence type="ECO:0000256" key="5">
    <source>
        <dbReference type="ARBA" id="ARBA00047658"/>
    </source>
</evidence>
<evidence type="ECO:0000256" key="2">
    <source>
        <dbReference type="ARBA" id="ARBA00022602"/>
    </source>
</evidence>
<dbReference type="OrthoDB" id="1658at2759"/>
<evidence type="ECO:0000256" key="1">
    <source>
        <dbReference type="ARBA" id="ARBA00006734"/>
    </source>
</evidence>
<evidence type="ECO:0000256" key="4">
    <source>
        <dbReference type="ARBA" id="ARBA00022737"/>
    </source>
</evidence>
<evidence type="ECO:0000313" key="9">
    <source>
        <dbReference type="Proteomes" id="UP000237441"/>
    </source>
</evidence>
<comment type="similarity">
    <text evidence="1 6">Belongs to the protein prenyltransferase subunit alpha family.</text>
</comment>
<reference evidence="8 9" key="1">
    <citation type="submission" date="2016-07" db="EMBL/GenBank/DDBJ databases">
        <title>Comparative genomics of the entomopathogenic fungus Beauveria bassiana.</title>
        <authorList>
            <person name="Valero Jimenez C.A."/>
            <person name="Zwaan B.J."/>
            <person name="Van Kan J.A."/>
            <person name="Takken W."/>
            <person name="Debets A.J."/>
            <person name="Schoustra S.E."/>
            <person name="Koenraadt C.J."/>
        </authorList>
    </citation>
    <scope>NUCLEOTIDE SEQUENCE [LARGE SCALE GENOMIC DNA]</scope>
    <source>
        <strain evidence="8 9">ARSEF 8028</strain>
    </source>
</reference>
<keyword evidence="3 6" id="KW-0808">Transferase</keyword>
<evidence type="ECO:0000256" key="6">
    <source>
        <dbReference type="RuleBase" id="RU367120"/>
    </source>
</evidence>
<dbReference type="PROSITE" id="PS51147">
    <property type="entry name" value="PFTA"/>
    <property type="match status" value="3"/>
</dbReference>
<dbReference type="PANTHER" id="PTHR11129:SF2">
    <property type="entry name" value="GERANYLGERANYL TRANSFERASE TYPE-2 SUBUNIT ALPHA"/>
    <property type="match status" value="1"/>
</dbReference>
<feature type="compositionally biased region" description="Polar residues" evidence="7">
    <location>
        <begin position="103"/>
        <end position="113"/>
    </location>
</feature>
<name>A0A2S7XYX9_BEABA</name>
<dbReference type="GO" id="GO:0004663">
    <property type="term" value="F:Rab geranylgeranyltransferase activity"/>
    <property type="evidence" value="ECO:0007669"/>
    <property type="project" value="UniProtKB-UniRule"/>
</dbReference>
<dbReference type="Pfam" id="PF01239">
    <property type="entry name" value="PPTA"/>
    <property type="match status" value="5"/>
</dbReference>
<feature type="compositionally biased region" description="Polar residues" evidence="7">
    <location>
        <begin position="122"/>
        <end position="131"/>
    </location>
</feature>
<dbReference type="EMBL" id="JRHA01000001">
    <property type="protein sequence ID" value="PQK09106.1"/>
    <property type="molecule type" value="Genomic_DNA"/>
</dbReference>